<evidence type="ECO:0000313" key="3">
    <source>
        <dbReference type="Proteomes" id="UP000569092"/>
    </source>
</evidence>
<proteinExistence type="predicted"/>
<accession>A0A7W8N1Z0</accession>
<evidence type="ECO:0000313" key="2">
    <source>
        <dbReference type="EMBL" id="MBB5342454.1"/>
    </source>
</evidence>
<name>A0A7W8N1Z0_9BACT</name>
<dbReference type="EMBL" id="JACHDZ010000001">
    <property type="protein sequence ID" value="MBB5342454.1"/>
    <property type="molecule type" value="Genomic_DNA"/>
</dbReference>
<reference evidence="2 3" key="1">
    <citation type="submission" date="2020-08" db="EMBL/GenBank/DDBJ databases">
        <title>Genomic Encyclopedia of Type Strains, Phase IV (KMG-V): Genome sequencing to study the core and pangenomes of soil and plant-associated prokaryotes.</title>
        <authorList>
            <person name="Whitman W."/>
        </authorList>
    </citation>
    <scope>NUCLEOTIDE SEQUENCE [LARGE SCALE GENOMIC DNA]</scope>
    <source>
        <strain evidence="2 3">M8US30</strain>
    </source>
</reference>
<evidence type="ECO:0000256" key="1">
    <source>
        <dbReference type="SAM" id="SignalP"/>
    </source>
</evidence>
<feature type="signal peptide" evidence="1">
    <location>
        <begin position="1"/>
        <end position="19"/>
    </location>
</feature>
<keyword evidence="1" id="KW-0732">Signal</keyword>
<dbReference type="AlphaFoldDB" id="A0A7W8N1Z0"/>
<dbReference type="Proteomes" id="UP000569092">
    <property type="component" value="Unassembled WGS sequence"/>
</dbReference>
<gene>
    <name evidence="2" type="ORF">HDF10_000404</name>
</gene>
<comment type="caution">
    <text evidence="2">The sequence shown here is derived from an EMBL/GenBank/DDBJ whole genome shotgun (WGS) entry which is preliminary data.</text>
</comment>
<protein>
    <submittedName>
        <fullName evidence="2">Uncharacterized protein</fullName>
    </submittedName>
</protein>
<sequence length="180" mass="19915">MSISKGILFAILLSLSAHARAEDCLNNLPSSIRAAVQQDNWTILQPRDLAGTDPQRWKGNHPGECPGVTSGNFYPKGKTSYLVALIQRNPTQGSEQTSQLEQLTLVYLKKDRPVLVSVIPPTQVAAPMVVWKLHPGSYQNLYGSKKVTISRESFVYEKLVGTANQFYYDGSHLKSLVLSK</sequence>
<organism evidence="2 3">
    <name type="scientific">Tunturiibacter lichenicola</name>
    <dbReference type="NCBI Taxonomy" id="2051959"/>
    <lineage>
        <taxon>Bacteria</taxon>
        <taxon>Pseudomonadati</taxon>
        <taxon>Acidobacteriota</taxon>
        <taxon>Terriglobia</taxon>
        <taxon>Terriglobales</taxon>
        <taxon>Acidobacteriaceae</taxon>
        <taxon>Tunturiibacter</taxon>
    </lineage>
</organism>
<feature type="chain" id="PRO_5031079760" evidence="1">
    <location>
        <begin position="20"/>
        <end position="180"/>
    </location>
</feature>